<evidence type="ECO:0000256" key="2">
    <source>
        <dbReference type="ARBA" id="ARBA00004236"/>
    </source>
</evidence>
<feature type="transmembrane region" description="Helical" evidence="11">
    <location>
        <begin position="100"/>
        <end position="123"/>
    </location>
</feature>
<dbReference type="PANTHER" id="PTHR45436:SF5">
    <property type="entry name" value="SENSOR HISTIDINE KINASE TRCS"/>
    <property type="match status" value="1"/>
</dbReference>
<dbReference type="SMART" id="SM00387">
    <property type="entry name" value="HATPase_c"/>
    <property type="match status" value="1"/>
</dbReference>
<dbReference type="EMBL" id="OCNE01000012">
    <property type="protein sequence ID" value="SOD63815.1"/>
    <property type="molecule type" value="Genomic_DNA"/>
</dbReference>
<organism evidence="14 15">
    <name type="scientific">Streptomyces zhaozhouensis</name>
    <dbReference type="NCBI Taxonomy" id="1300267"/>
    <lineage>
        <taxon>Bacteria</taxon>
        <taxon>Bacillati</taxon>
        <taxon>Actinomycetota</taxon>
        <taxon>Actinomycetes</taxon>
        <taxon>Kitasatosporales</taxon>
        <taxon>Streptomycetaceae</taxon>
        <taxon>Streptomyces</taxon>
    </lineage>
</organism>
<feature type="domain" description="Histidine kinase" evidence="12">
    <location>
        <begin position="185"/>
        <end position="398"/>
    </location>
</feature>
<dbReference type="PROSITE" id="PS50885">
    <property type="entry name" value="HAMP"/>
    <property type="match status" value="1"/>
</dbReference>
<dbReference type="SMART" id="SM00304">
    <property type="entry name" value="HAMP"/>
    <property type="match status" value="1"/>
</dbReference>
<keyword evidence="6 11" id="KW-0812">Transmembrane</keyword>
<dbReference type="Pfam" id="PF00672">
    <property type="entry name" value="HAMP"/>
    <property type="match status" value="1"/>
</dbReference>
<comment type="catalytic activity">
    <reaction evidence="1">
        <text>ATP + protein L-histidine = ADP + protein N-phospho-L-histidine.</text>
        <dbReference type="EC" id="2.7.13.3"/>
    </reaction>
</comment>
<dbReference type="Gene3D" id="3.30.565.10">
    <property type="entry name" value="Histidine kinase-like ATPase, C-terminal domain"/>
    <property type="match status" value="1"/>
</dbReference>
<dbReference type="SUPFAM" id="SSF55874">
    <property type="entry name" value="ATPase domain of HSP90 chaperone/DNA topoisomerase II/histidine kinase"/>
    <property type="match status" value="1"/>
</dbReference>
<evidence type="ECO:0000256" key="5">
    <source>
        <dbReference type="ARBA" id="ARBA00022679"/>
    </source>
</evidence>
<evidence type="ECO:0000256" key="6">
    <source>
        <dbReference type="ARBA" id="ARBA00022692"/>
    </source>
</evidence>
<evidence type="ECO:0000256" key="7">
    <source>
        <dbReference type="ARBA" id="ARBA00022777"/>
    </source>
</evidence>
<dbReference type="EC" id="2.7.13.3" evidence="3"/>
<keyword evidence="10 11" id="KW-0472">Membrane</keyword>
<dbReference type="PROSITE" id="PS50109">
    <property type="entry name" value="HIS_KIN"/>
    <property type="match status" value="1"/>
</dbReference>
<dbReference type="CDD" id="cd06225">
    <property type="entry name" value="HAMP"/>
    <property type="match status" value="1"/>
</dbReference>
<feature type="domain" description="HAMP" evidence="13">
    <location>
        <begin position="124"/>
        <end position="177"/>
    </location>
</feature>
<dbReference type="InterPro" id="IPR036097">
    <property type="entry name" value="HisK_dim/P_sf"/>
</dbReference>
<keyword evidence="7 14" id="KW-0418">Kinase</keyword>
<evidence type="ECO:0000256" key="8">
    <source>
        <dbReference type="ARBA" id="ARBA00022989"/>
    </source>
</evidence>
<dbReference type="SUPFAM" id="SSF47384">
    <property type="entry name" value="Homodimeric domain of signal transducing histidine kinase"/>
    <property type="match status" value="1"/>
</dbReference>
<comment type="subcellular location">
    <subcellularLocation>
        <location evidence="2">Cell membrane</location>
    </subcellularLocation>
</comment>
<dbReference type="GO" id="GO:0005886">
    <property type="term" value="C:plasma membrane"/>
    <property type="evidence" value="ECO:0007669"/>
    <property type="project" value="UniProtKB-SubCell"/>
</dbReference>
<evidence type="ECO:0000256" key="4">
    <source>
        <dbReference type="ARBA" id="ARBA00022553"/>
    </source>
</evidence>
<dbReference type="InterPro" id="IPR005467">
    <property type="entry name" value="His_kinase_dom"/>
</dbReference>
<dbReference type="Proteomes" id="UP000219072">
    <property type="component" value="Unassembled WGS sequence"/>
</dbReference>
<dbReference type="AlphaFoldDB" id="A0A286DYT3"/>
<keyword evidence="4" id="KW-0597">Phosphoprotein</keyword>
<dbReference type="SMART" id="SM00388">
    <property type="entry name" value="HisKA"/>
    <property type="match status" value="1"/>
</dbReference>
<dbReference type="CDD" id="cd00082">
    <property type="entry name" value="HisKA"/>
    <property type="match status" value="1"/>
</dbReference>
<keyword evidence="9" id="KW-0902">Two-component regulatory system</keyword>
<dbReference type="PRINTS" id="PR00344">
    <property type="entry name" value="BCTRLSENSOR"/>
</dbReference>
<proteinExistence type="predicted"/>
<dbReference type="Pfam" id="PF02518">
    <property type="entry name" value="HATPase_c"/>
    <property type="match status" value="1"/>
</dbReference>
<dbReference type="SUPFAM" id="SSF158472">
    <property type="entry name" value="HAMP domain-like"/>
    <property type="match status" value="1"/>
</dbReference>
<evidence type="ECO:0000256" key="9">
    <source>
        <dbReference type="ARBA" id="ARBA00023012"/>
    </source>
</evidence>
<evidence type="ECO:0000256" key="3">
    <source>
        <dbReference type="ARBA" id="ARBA00012438"/>
    </source>
</evidence>
<evidence type="ECO:0000313" key="15">
    <source>
        <dbReference type="Proteomes" id="UP000219072"/>
    </source>
</evidence>
<keyword evidence="5" id="KW-0808">Transferase</keyword>
<dbReference type="InterPro" id="IPR050428">
    <property type="entry name" value="TCS_sensor_his_kinase"/>
</dbReference>
<name>A0A286DYT3_9ACTN</name>
<dbReference type="InterPro" id="IPR036890">
    <property type="entry name" value="HATPase_C_sf"/>
</dbReference>
<evidence type="ECO:0000256" key="11">
    <source>
        <dbReference type="SAM" id="Phobius"/>
    </source>
</evidence>
<dbReference type="InterPro" id="IPR004358">
    <property type="entry name" value="Sig_transdc_His_kin-like_C"/>
</dbReference>
<dbReference type="Pfam" id="PF00512">
    <property type="entry name" value="HisKA"/>
    <property type="match status" value="1"/>
</dbReference>
<sequence>MNGAGLRSRLSGERARLTALYGGLLVAVSGVVIALVYEMARQNLGASMTRAVVGAPLERPSPLIDGTTPRYDETTYLGSSDTQAVTDLVDVASEAALDRLLVISLIALACCAGLSMLVSWWMAGRVLRPLRVITSTARRLSGHSLHERIALKAPPGELKELADTFDAMLDRIETLLTAQQRFTANAAHELRTSLATQRAAAEIGLADPDPHQVERIRRKLVDVADDNERLIEALLLLSVTDQGLQHAEPVRLDTVAAAVAAEFEESEELEAEDGRRISLRTEALPLTVTGEAILLEHLVRNLVGNAVRYNTPGGKVEVRTGAEGLRVTNTGPPVPPGVVTQLFEPFRRLQARQHAPGEGAGLGLSIVASIARAHGAIVTAEANPDGGLTVRVVFPPPTAAPGPAGVRGGAAR</sequence>
<evidence type="ECO:0000313" key="14">
    <source>
        <dbReference type="EMBL" id="SOD63815.1"/>
    </source>
</evidence>
<accession>A0A286DYT3</accession>
<evidence type="ECO:0000259" key="12">
    <source>
        <dbReference type="PROSITE" id="PS50109"/>
    </source>
</evidence>
<evidence type="ECO:0000256" key="10">
    <source>
        <dbReference type="ARBA" id="ARBA00023136"/>
    </source>
</evidence>
<dbReference type="GO" id="GO:0000155">
    <property type="term" value="F:phosphorelay sensor kinase activity"/>
    <property type="evidence" value="ECO:0007669"/>
    <property type="project" value="InterPro"/>
</dbReference>
<dbReference type="InterPro" id="IPR003594">
    <property type="entry name" value="HATPase_dom"/>
</dbReference>
<evidence type="ECO:0000256" key="1">
    <source>
        <dbReference type="ARBA" id="ARBA00000085"/>
    </source>
</evidence>
<dbReference type="Gene3D" id="6.10.340.10">
    <property type="match status" value="1"/>
</dbReference>
<feature type="transmembrane region" description="Helical" evidence="11">
    <location>
        <begin position="20"/>
        <end position="40"/>
    </location>
</feature>
<dbReference type="InterPro" id="IPR003661">
    <property type="entry name" value="HisK_dim/P_dom"/>
</dbReference>
<evidence type="ECO:0000259" key="13">
    <source>
        <dbReference type="PROSITE" id="PS50885"/>
    </source>
</evidence>
<keyword evidence="15" id="KW-1185">Reference proteome</keyword>
<gene>
    <name evidence="14" type="ORF">SAMN06297387_112175</name>
</gene>
<dbReference type="Gene3D" id="1.10.287.130">
    <property type="match status" value="1"/>
</dbReference>
<protein>
    <recommendedName>
        <fullName evidence="3">histidine kinase</fullName>
        <ecNumber evidence="3">2.7.13.3</ecNumber>
    </recommendedName>
</protein>
<dbReference type="RefSeq" id="WP_245880652.1">
    <property type="nucleotide sequence ID" value="NZ_OCNE01000012.1"/>
</dbReference>
<dbReference type="InterPro" id="IPR003660">
    <property type="entry name" value="HAMP_dom"/>
</dbReference>
<keyword evidence="8 11" id="KW-1133">Transmembrane helix</keyword>
<reference evidence="14 15" key="1">
    <citation type="submission" date="2017-09" db="EMBL/GenBank/DDBJ databases">
        <authorList>
            <person name="Ehlers B."/>
            <person name="Leendertz F.H."/>
        </authorList>
    </citation>
    <scope>NUCLEOTIDE SEQUENCE [LARGE SCALE GENOMIC DNA]</scope>
    <source>
        <strain evidence="14 15">CGMCC 4.7095</strain>
    </source>
</reference>
<dbReference type="PANTHER" id="PTHR45436">
    <property type="entry name" value="SENSOR HISTIDINE KINASE YKOH"/>
    <property type="match status" value="1"/>
</dbReference>